<feature type="binding site" evidence="1">
    <location>
        <position position="49"/>
    </location>
    <ligand>
        <name>Mg(2+)</name>
        <dbReference type="ChEBI" id="CHEBI:18420"/>
        <label>1</label>
    </ligand>
</feature>
<feature type="binding site" evidence="1">
    <location>
        <position position="48"/>
    </location>
    <ligand>
        <name>Mg(2+)</name>
        <dbReference type="ChEBI" id="CHEBI:18420"/>
        <label>1</label>
    </ligand>
</feature>
<feature type="region of interest" description="Disordered" evidence="2">
    <location>
        <begin position="189"/>
        <end position="216"/>
    </location>
</feature>
<organism evidence="3 4">
    <name type="scientific">Polarella glacialis</name>
    <name type="common">Dinoflagellate</name>
    <dbReference type="NCBI Taxonomy" id="89957"/>
    <lineage>
        <taxon>Eukaryota</taxon>
        <taxon>Sar</taxon>
        <taxon>Alveolata</taxon>
        <taxon>Dinophyceae</taxon>
        <taxon>Suessiales</taxon>
        <taxon>Suessiaceae</taxon>
        <taxon>Polarella</taxon>
    </lineage>
</organism>
<accession>A0A813JS41</accession>
<comment type="cofactor">
    <cofactor evidence="1">
        <name>Mg(2+)</name>
        <dbReference type="ChEBI" id="CHEBI:18420"/>
    </cofactor>
    <text evidence="1">Binds 2 magnesium ions per subunit.</text>
</comment>
<gene>
    <name evidence="3" type="ORF">PGLA2088_LOCUS23926</name>
</gene>
<dbReference type="GO" id="GO:0046872">
    <property type="term" value="F:metal ion binding"/>
    <property type="evidence" value="ECO:0007669"/>
    <property type="project" value="UniProtKB-KW"/>
</dbReference>
<comment type="caution">
    <text evidence="3">The sequence shown here is derived from an EMBL/GenBank/DDBJ whole genome shotgun (WGS) entry which is preliminary data.</text>
</comment>
<dbReference type="Pfam" id="PF03747">
    <property type="entry name" value="ADP_ribosyl_GH"/>
    <property type="match status" value="1"/>
</dbReference>
<dbReference type="InterPro" id="IPR036705">
    <property type="entry name" value="Ribosyl_crysJ1_sf"/>
</dbReference>
<dbReference type="Gene3D" id="1.10.4080.10">
    <property type="entry name" value="ADP-ribosylation/Crystallin J1"/>
    <property type="match status" value="1"/>
</dbReference>
<keyword evidence="1" id="KW-0479">Metal-binding</keyword>
<keyword evidence="1" id="KW-0460">Magnesium</keyword>
<feature type="non-terminal residue" evidence="3">
    <location>
        <position position="216"/>
    </location>
</feature>
<reference evidence="3" key="1">
    <citation type="submission" date="2021-02" db="EMBL/GenBank/DDBJ databases">
        <authorList>
            <person name="Dougan E. K."/>
            <person name="Rhodes N."/>
            <person name="Thang M."/>
            <person name="Chan C."/>
        </authorList>
    </citation>
    <scope>NUCLEOTIDE SEQUENCE</scope>
</reference>
<evidence type="ECO:0008006" key="5">
    <source>
        <dbReference type="Google" id="ProtNLM"/>
    </source>
</evidence>
<proteinExistence type="predicted"/>
<evidence type="ECO:0000313" key="3">
    <source>
        <dbReference type="EMBL" id="CAE8684375.1"/>
    </source>
</evidence>
<dbReference type="SUPFAM" id="SSF101478">
    <property type="entry name" value="ADP-ribosylglycohydrolase"/>
    <property type="match status" value="1"/>
</dbReference>
<protein>
    <recommendedName>
        <fullName evidence="5">ADP-ribosyl-[dinitrogen reductase] hydrolase</fullName>
    </recommendedName>
</protein>
<evidence type="ECO:0000313" key="4">
    <source>
        <dbReference type="Proteomes" id="UP000626109"/>
    </source>
</evidence>
<dbReference type="AlphaFoldDB" id="A0A813JS41"/>
<dbReference type="Proteomes" id="UP000626109">
    <property type="component" value="Unassembled WGS sequence"/>
</dbReference>
<evidence type="ECO:0000256" key="2">
    <source>
        <dbReference type="SAM" id="MobiDB-lite"/>
    </source>
</evidence>
<name>A0A813JS41_POLGL</name>
<evidence type="ECO:0000256" key="1">
    <source>
        <dbReference type="PIRSR" id="PIRSR605502-1"/>
    </source>
</evidence>
<dbReference type="InterPro" id="IPR005502">
    <property type="entry name" value="Ribosyl_crysJ1"/>
</dbReference>
<feature type="binding site" evidence="1">
    <location>
        <position position="46"/>
    </location>
    <ligand>
        <name>Mg(2+)</name>
        <dbReference type="ChEBI" id="CHEBI:18420"/>
        <label>1</label>
    </ligand>
</feature>
<dbReference type="EMBL" id="CAJNNW010026310">
    <property type="protein sequence ID" value="CAE8684375.1"/>
    <property type="molecule type" value="Genomic_DNA"/>
</dbReference>
<sequence length="216" mass="22752">TYNGHPVIPTYFGAYCMDGLAMALWALWHSTSFSSCIQHVVNLLGDADTTAAIAGQMAGALYGWQDLAGSEWGGVCLANLSRWDPLAEVGLRAALLYHHGPAVDVKLVQAEGFPAVRVFAEPVAGSEMVGEVPSGEHALVLNMQSNFCRVSWQSVTGPAVIGWVGVKNTVALPPNQVRKASPEEADIISAASRGSMPGSVHSETSPSRVAKDGYST</sequence>